<comment type="caution">
    <text evidence="1">The sequence shown here is derived from an EMBL/GenBank/DDBJ whole genome shotgun (WGS) entry which is preliminary data.</text>
</comment>
<keyword evidence="2" id="KW-1185">Reference proteome</keyword>
<dbReference type="Proteomes" id="UP001234178">
    <property type="component" value="Unassembled WGS sequence"/>
</dbReference>
<evidence type="ECO:0000313" key="1">
    <source>
        <dbReference type="EMBL" id="KAK4009151.1"/>
    </source>
</evidence>
<gene>
    <name evidence="1" type="ORF">OUZ56_018234</name>
</gene>
<dbReference type="PANTHER" id="PTHR47501">
    <property type="entry name" value="TRANSPOSASE-RELATED"/>
    <property type="match status" value="1"/>
</dbReference>
<organism evidence="1 2">
    <name type="scientific">Daphnia magna</name>
    <dbReference type="NCBI Taxonomy" id="35525"/>
    <lineage>
        <taxon>Eukaryota</taxon>
        <taxon>Metazoa</taxon>
        <taxon>Ecdysozoa</taxon>
        <taxon>Arthropoda</taxon>
        <taxon>Crustacea</taxon>
        <taxon>Branchiopoda</taxon>
        <taxon>Diplostraca</taxon>
        <taxon>Cladocera</taxon>
        <taxon>Anomopoda</taxon>
        <taxon>Daphniidae</taxon>
        <taxon>Daphnia</taxon>
    </lineage>
</organism>
<dbReference type="SUPFAM" id="SSF53098">
    <property type="entry name" value="Ribonuclease H-like"/>
    <property type="match status" value="1"/>
</dbReference>
<name>A0ABQ9Z8C4_9CRUS</name>
<protein>
    <submittedName>
        <fullName evidence="1">Uncharacterized protein</fullName>
    </submittedName>
</protein>
<accession>A0ABQ9Z8C4</accession>
<reference evidence="1 2" key="1">
    <citation type="journal article" date="2023" name="Nucleic Acids Res.">
        <title>The hologenome of Daphnia magna reveals possible DNA methylation and microbiome-mediated evolution of the host genome.</title>
        <authorList>
            <person name="Chaturvedi A."/>
            <person name="Li X."/>
            <person name="Dhandapani V."/>
            <person name="Marshall H."/>
            <person name="Kissane S."/>
            <person name="Cuenca-Cambronero M."/>
            <person name="Asole G."/>
            <person name="Calvet F."/>
            <person name="Ruiz-Romero M."/>
            <person name="Marangio P."/>
            <person name="Guigo R."/>
            <person name="Rago D."/>
            <person name="Mirbahai L."/>
            <person name="Eastwood N."/>
            <person name="Colbourne J.K."/>
            <person name="Zhou J."/>
            <person name="Mallon E."/>
            <person name="Orsini L."/>
        </authorList>
    </citation>
    <scope>NUCLEOTIDE SEQUENCE [LARGE SCALE GENOMIC DNA]</scope>
    <source>
        <strain evidence="1">LRV0_1</strain>
    </source>
</reference>
<dbReference type="EMBL" id="JAOYFB010000003">
    <property type="protein sequence ID" value="KAK4009151.1"/>
    <property type="molecule type" value="Genomic_DNA"/>
</dbReference>
<sequence>MAPSINQYSHQVQFVNSKADNRRLTSKSKAMEIASANISQGMADQITLSASDGSDSELESNHANSSAFAFLTKSKGFLVKCLICHKTKTKFNQKGDIELLTNTNNSGYNAKRHIRTIHPTHLTEFNSAWQRRIQEPSEERQSSYPVQAGLSTTRKVKKANQPSIKNHLDSSWKYQQIRTQEDLDKAILNHLIADLLPSGEVDKEAFKNFIGGLSGPLVIRSRPFMVELLKKEVDLGDADDNLCLEDHIHLPPHMRCTCHSLNLVATNGVKNIDSVRAVWMQSLRKYGINRAESSSLASNFIKATMGELFAIHNATRWNSYYDALVKVENLLTKNRDNLAIAFDQFKLKKLTVLEQEFLREYIKIMKPLTEALDVFQNEEKM</sequence>
<evidence type="ECO:0000313" key="2">
    <source>
        <dbReference type="Proteomes" id="UP001234178"/>
    </source>
</evidence>
<dbReference type="InterPro" id="IPR012337">
    <property type="entry name" value="RNaseH-like_sf"/>
</dbReference>
<proteinExistence type="predicted"/>
<dbReference type="PANTHER" id="PTHR47501:SF5">
    <property type="entry name" value="HAT C-TERMINAL DIMERISATION DOMAIN-CONTAINING PROTEIN"/>
    <property type="match status" value="1"/>
</dbReference>